<evidence type="ECO:0000313" key="8">
    <source>
        <dbReference type="WBParaSite" id="Pan_g15662.t1"/>
    </source>
</evidence>
<evidence type="ECO:0000313" key="7">
    <source>
        <dbReference type="Proteomes" id="UP000492821"/>
    </source>
</evidence>
<name>A0A7E4V348_PANRE</name>
<keyword evidence="4 6" id="KW-0808">Transferase</keyword>
<evidence type="ECO:0000256" key="2">
    <source>
        <dbReference type="ARBA" id="ARBA00007647"/>
    </source>
</evidence>
<dbReference type="AlphaFoldDB" id="A0A7E4V348"/>
<dbReference type="WBParaSite" id="Pan_g15662.t1">
    <property type="protein sequence ID" value="Pan_g15662.t1"/>
    <property type="gene ID" value="Pan_g15662"/>
</dbReference>
<protein>
    <recommendedName>
        <fullName evidence="6">Glycosyltransferase family 92 protein</fullName>
        <ecNumber evidence="6">2.4.1.-</ecNumber>
    </recommendedName>
</protein>
<reference evidence="8" key="2">
    <citation type="submission" date="2020-10" db="UniProtKB">
        <authorList>
            <consortium name="WormBaseParasite"/>
        </authorList>
    </citation>
    <scope>IDENTIFICATION</scope>
</reference>
<keyword evidence="5 6" id="KW-0472">Membrane</keyword>
<comment type="subcellular location">
    <subcellularLocation>
        <location evidence="1">Membrane</location>
        <topology evidence="1">Single-pass membrane protein</topology>
    </subcellularLocation>
</comment>
<evidence type="ECO:0000256" key="6">
    <source>
        <dbReference type="RuleBase" id="RU366017"/>
    </source>
</evidence>
<dbReference type="Proteomes" id="UP000492821">
    <property type="component" value="Unassembled WGS sequence"/>
</dbReference>
<evidence type="ECO:0000256" key="1">
    <source>
        <dbReference type="ARBA" id="ARBA00004167"/>
    </source>
</evidence>
<evidence type="ECO:0000256" key="5">
    <source>
        <dbReference type="ARBA" id="ARBA00023136"/>
    </source>
</evidence>
<dbReference type="PANTHER" id="PTHR47024:SF1">
    <property type="entry name" value="GLYCOSYLTRANSFERASE FAMILY 92 PROTEIN"/>
    <property type="match status" value="1"/>
</dbReference>
<dbReference type="EC" id="2.4.1.-" evidence="6"/>
<dbReference type="GO" id="GO:0016020">
    <property type="term" value="C:membrane"/>
    <property type="evidence" value="ECO:0007669"/>
    <property type="project" value="UniProtKB-SubCell"/>
</dbReference>
<keyword evidence="6" id="KW-1133">Transmembrane helix</keyword>
<dbReference type="InterPro" id="IPR008166">
    <property type="entry name" value="Glyco_transf_92"/>
</dbReference>
<dbReference type="PANTHER" id="PTHR47024">
    <property type="entry name" value="BIOFILM ABSENT ON HEAD (AFTER YERSINIA EXPOSURE)-RELATED"/>
    <property type="match status" value="1"/>
</dbReference>
<sequence length="430" mass="50142">MGLIKKKVSLFGIIVFLCGFGFYLQRPPTIDIKINKLNYHNKGAKAVPYDVVRNNSIFVHSAFRVSDTEIRISLIRRHLSRTTLHYKLGDTRGKVVIQCALDKCLDFFSKPCNMIGNIGIIKNDTLPDHNTLYLYVLSPDSKPWVSIDVKDVRVRPNHKYPHQLGVCVQPIYLHADYTLFINFFEFWLNQGATKFYIYRESYTAEVQEILDFYEQRSNASIELIDWSTLPYDDKVTENFNTRVYRLEMMLSIFDCIHRARSHVKFVAQTDLDEMVYVHSGITVAQVVEKFVSKRPDTASISFQSQRVAFEPEAIDSFTSPQTIQFSYLENVQIENYVFPRPLYSKIIYRPERVYRVHSHKQKPAELIPNSKKFSRYSNAIISSTDAVILHMRLAINGHFRMEKHDDYKYACKIRTSIHIFFPAQTTGLRI</sequence>
<comment type="similarity">
    <text evidence="2 6">Belongs to the glycosyltransferase 92 family.</text>
</comment>
<feature type="transmembrane region" description="Helical" evidence="6">
    <location>
        <begin position="7"/>
        <end position="24"/>
    </location>
</feature>
<keyword evidence="6" id="KW-0812">Transmembrane</keyword>
<dbReference type="GO" id="GO:0016757">
    <property type="term" value="F:glycosyltransferase activity"/>
    <property type="evidence" value="ECO:0007669"/>
    <property type="project" value="UniProtKB-UniRule"/>
</dbReference>
<accession>A0A7E4V348</accession>
<dbReference type="Pfam" id="PF01697">
    <property type="entry name" value="Glyco_transf_92"/>
    <property type="match status" value="1"/>
</dbReference>
<keyword evidence="7" id="KW-1185">Reference proteome</keyword>
<evidence type="ECO:0000256" key="4">
    <source>
        <dbReference type="ARBA" id="ARBA00022679"/>
    </source>
</evidence>
<evidence type="ECO:0000256" key="3">
    <source>
        <dbReference type="ARBA" id="ARBA00022676"/>
    </source>
</evidence>
<organism evidence="7 8">
    <name type="scientific">Panagrellus redivivus</name>
    <name type="common">Microworm</name>
    <dbReference type="NCBI Taxonomy" id="6233"/>
    <lineage>
        <taxon>Eukaryota</taxon>
        <taxon>Metazoa</taxon>
        <taxon>Ecdysozoa</taxon>
        <taxon>Nematoda</taxon>
        <taxon>Chromadorea</taxon>
        <taxon>Rhabditida</taxon>
        <taxon>Tylenchina</taxon>
        <taxon>Panagrolaimomorpha</taxon>
        <taxon>Panagrolaimoidea</taxon>
        <taxon>Panagrolaimidae</taxon>
        <taxon>Panagrellus</taxon>
    </lineage>
</organism>
<proteinExistence type="inferred from homology"/>
<keyword evidence="3 6" id="KW-0328">Glycosyltransferase</keyword>
<reference evidence="7" key="1">
    <citation type="journal article" date="2013" name="Genetics">
        <title>The draft genome and transcriptome of Panagrellus redivivus are shaped by the harsh demands of a free-living lifestyle.</title>
        <authorList>
            <person name="Srinivasan J."/>
            <person name="Dillman A.R."/>
            <person name="Macchietto M.G."/>
            <person name="Heikkinen L."/>
            <person name="Lakso M."/>
            <person name="Fracchia K.M."/>
            <person name="Antoshechkin I."/>
            <person name="Mortazavi A."/>
            <person name="Wong G."/>
            <person name="Sternberg P.W."/>
        </authorList>
    </citation>
    <scope>NUCLEOTIDE SEQUENCE [LARGE SCALE GENOMIC DNA]</scope>
    <source>
        <strain evidence="7">MT8872</strain>
    </source>
</reference>